<dbReference type="Gene3D" id="4.10.410.10">
    <property type="entry name" value="Pancreatic trypsin inhibitor Kunitz domain"/>
    <property type="match status" value="1"/>
</dbReference>
<keyword evidence="2" id="KW-0964">Secreted</keyword>
<dbReference type="PANTHER" id="PTHR10083:SF217">
    <property type="entry name" value="BOOPHILIN-H2"/>
    <property type="match status" value="1"/>
</dbReference>
<dbReference type="AlphaFoldDB" id="A0A4E0R202"/>
<protein>
    <recommendedName>
        <fullName evidence="4">BPTI/Kunitz inhibitor domain-containing protein</fullName>
    </recommendedName>
</protein>
<dbReference type="PROSITE" id="PS50279">
    <property type="entry name" value="BPTI_KUNITZ_2"/>
    <property type="match status" value="1"/>
</dbReference>
<keyword evidence="3" id="KW-1015">Disulfide bond</keyword>
<reference evidence="5" key="1">
    <citation type="submission" date="2019-03" db="EMBL/GenBank/DDBJ databases">
        <title>Improved annotation for the trematode Fasciola hepatica.</title>
        <authorList>
            <person name="Choi Y.-J."/>
            <person name="Martin J."/>
            <person name="Mitreva M."/>
        </authorList>
    </citation>
    <scope>NUCLEOTIDE SEQUENCE [LARGE SCALE GENOMIC DNA]</scope>
</reference>
<evidence type="ECO:0000256" key="1">
    <source>
        <dbReference type="ARBA" id="ARBA00004613"/>
    </source>
</evidence>
<dbReference type="EMBL" id="JXXN02003490">
    <property type="protein sequence ID" value="THD21493.1"/>
    <property type="molecule type" value="Genomic_DNA"/>
</dbReference>
<accession>A0A4E0R202</accession>
<dbReference type="CDD" id="cd22593">
    <property type="entry name" value="Kunitz_conkunitzin"/>
    <property type="match status" value="1"/>
</dbReference>
<dbReference type="GO" id="GO:0005615">
    <property type="term" value="C:extracellular space"/>
    <property type="evidence" value="ECO:0007669"/>
    <property type="project" value="TreeGrafter"/>
</dbReference>
<evidence type="ECO:0000313" key="6">
    <source>
        <dbReference type="Proteomes" id="UP000230066"/>
    </source>
</evidence>
<comment type="subcellular location">
    <subcellularLocation>
        <location evidence="1">Secreted</location>
    </subcellularLocation>
</comment>
<dbReference type="InterPro" id="IPR050098">
    <property type="entry name" value="TFPI/VKTCI-like"/>
</dbReference>
<dbReference type="Proteomes" id="UP000230066">
    <property type="component" value="Unassembled WGS sequence"/>
</dbReference>
<evidence type="ECO:0000259" key="4">
    <source>
        <dbReference type="PROSITE" id="PS50279"/>
    </source>
</evidence>
<dbReference type="SUPFAM" id="SSF57362">
    <property type="entry name" value="BPTI-like"/>
    <property type="match status" value="1"/>
</dbReference>
<evidence type="ECO:0000313" key="5">
    <source>
        <dbReference type="EMBL" id="THD21493.1"/>
    </source>
</evidence>
<proteinExistence type="predicted"/>
<dbReference type="InterPro" id="IPR002223">
    <property type="entry name" value="Kunitz_BPTI"/>
</dbReference>
<gene>
    <name evidence="5" type="ORF">D915_007434</name>
</gene>
<comment type="caution">
    <text evidence="5">The sequence shown here is derived from an EMBL/GenBank/DDBJ whole genome shotgun (WGS) entry which is preliminary data.</text>
</comment>
<name>A0A4E0R202_FASHE</name>
<organism evidence="5 6">
    <name type="scientific">Fasciola hepatica</name>
    <name type="common">Liver fluke</name>
    <dbReference type="NCBI Taxonomy" id="6192"/>
    <lineage>
        <taxon>Eukaryota</taxon>
        <taxon>Metazoa</taxon>
        <taxon>Spiralia</taxon>
        <taxon>Lophotrochozoa</taxon>
        <taxon>Platyhelminthes</taxon>
        <taxon>Trematoda</taxon>
        <taxon>Digenea</taxon>
        <taxon>Plagiorchiida</taxon>
        <taxon>Echinostomata</taxon>
        <taxon>Echinostomatoidea</taxon>
        <taxon>Fasciolidae</taxon>
        <taxon>Fasciola</taxon>
    </lineage>
</organism>
<evidence type="ECO:0000256" key="2">
    <source>
        <dbReference type="ARBA" id="ARBA00022525"/>
    </source>
</evidence>
<dbReference type="GO" id="GO:0004867">
    <property type="term" value="F:serine-type endopeptidase inhibitor activity"/>
    <property type="evidence" value="ECO:0007669"/>
    <property type="project" value="InterPro"/>
</dbReference>
<dbReference type="InterPro" id="IPR036880">
    <property type="entry name" value="Kunitz_BPTI_sf"/>
</dbReference>
<keyword evidence="6" id="KW-1185">Reference proteome</keyword>
<dbReference type="PANTHER" id="PTHR10083">
    <property type="entry name" value="KUNITZ-TYPE PROTEASE INHIBITOR-RELATED"/>
    <property type="match status" value="1"/>
</dbReference>
<dbReference type="PRINTS" id="PR00759">
    <property type="entry name" value="BASICPTASE"/>
</dbReference>
<evidence type="ECO:0000256" key="3">
    <source>
        <dbReference type="ARBA" id="ARBA00023157"/>
    </source>
</evidence>
<dbReference type="SMART" id="SM00131">
    <property type="entry name" value="KU"/>
    <property type="match status" value="1"/>
</dbReference>
<dbReference type="Pfam" id="PF00014">
    <property type="entry name" value="Kunitz_BPTI"/>
    <property type="match status" value="1"/>
</dbReference>
<sequence length="82" mass="9137">MVFPSDTKITSSVWSFHFEGIHKVIRPQKCYAILDSGKGEQVITSYGFIPGDNLCKKFTYKGLGGNGNRFASVEECERVCLV</sequence>
<feature type="domain" description="BPTI/Kunitz inhibitor" evidence="4">
    <location>
        <begin position="30"/>
        <end position="80"/>
    </location>
</feature>